<dbReference type="PRINTS" id="PR00112">
    <property type="entry name" value="ACYLPHPHTASE"/>
</dbReference>
<dbReference type="PANTHER" id="PTHR10029">
    <property type="entry name" value="ACYLPHOSPHATASE"/>
    <property type="match status" value="1"/>
</dbReference>
<comment type="caution">
    <text evidence="5">Lacks conserved residue(s) required for the propagation of feature annotation.</text>
</comment>
<dbReference type="Proteomes" id="UP000198287">
    <property type="component" value="Unassembled WGS sequence"/>
</dbReference>
<evidence type="ECO:0000256" key="3">
    <source>
        <dbReference type="ARBA" id="ARBA00022801"/>
    </source>
</evidence>
<dbReference type="STRING" id="158441.A0A226EPK2"/>
<protein>
    <recommendedName>
        <fullName evidence="2">acylphosphatase</fullName>
        <ecNumber evidence="2">3.6.1.7</ecNumber>
    </recommendedName>
</protein>
<feature type="domain" description="Acylphosphatase-like" evidence="7">
    <location>
        <begin position="20"/>
        <end position="110"/>
    </location>
</feature>
<accession>A0A226EPK2</accession>
<dbReference type="FunFam" id="3.30.70.100:FF:000011">
    <property type="entry name" value="Acylphosphatase"/>
    <property type="match status" value="1"/>
</dbReference>
<comment type="caution">
    <text evidence="8">The sequence shown here is derived from an EMBL/GenBank/DDBJ whole genome shotgun (WGS) entry which is preliminary data.</text>
</comment>
<dbReference type="InterPro" id="IPR036046">
    <property type="entry name" value="Acylphosphatase-like_dom_sf"/>
</dbReference>
<evidence type="ECO:0000256" key="2">
    <source>
        <dbReference type="ARBA" id="ARBA00012150"/>
    </source>
</evidence>
<name>A0A226EPK2_FOLCA</name>
<organism evidence="8 9">
    <name type="scientific">Folsomia candida</name>
    <name type="common">Springtail</name>
    <dbReference type="NCBI Taxonomy" id="158441"/>
    <lineage>
        <taxon>Eukaryota</taxon>
        <taxon>Metazoa</taxon>
        <taxon>Ecdysozoa</taxon>
        <taxon>Arthropoda</taxon>
        <taxon>Hexapoda</taxon>
        <taxon>Collembola</taxon>
        <taxon>Entomobryomorpha</taxon>
        <taxon>Isotomoidea</taxon>
        <taxon>Isotomidae</taxon>
        <taxon>Proisotominae</taxon>
        <taxon>Folsomia</taxon>
    </lineage>
</organism>
<evidence type="ECO:0000256" key="1">
    <source>
        <dbReference type="ARBA" id="ARBA00005614"/>
    </source>
</evidence>
<dbReference type="OMA" id="MKSEACL"/>
<evidence type="ECO:0000313" key="8">
    <source>
        <dbReference type="EMBL" id="OXA59220.1"/>
    </source>
</evidence>
<dbReference type="PROSITE" id="PS51160">
    <property type="entry name" value="ACYLPHOSPHATASE_3"/>
    <property type="match status" value="1"/>
</dbReference>
<dbReference type="InterPro" id="IPR001792">
    <property type="entry name" value="Acylphosphatase-like_dom"/>
</dbReference>
<comment type="similarity">
    <text evidence="1 6">Belongs to the acylphosphatase family.</text>
</comment>
<dbReference type="Gene3D" id="3.30.70.100">
    <property type="match status" value="1"/>
</dbReference>
<keyword evidence="9" id="KW-1185">Reference proteome</keyword>
<proteinExistence type="inferred from homology"/>
<dbReference type="Pfam" id="PF00708">
    <property type="entry name" value="Acylphosphatase"/>
    <property type="match status" value="1"/>
</dbReference>
<gene>
    <name evidence="8" type="ORF">Fcan01_05999</name>
</gene>
<dbReference type="EC" id="3.6.1.7" evidence="2"/>
<sequence>MGVATGPRVPDGPDGNPIVSVEYELFGLVQGVFFQKYAKEVAEQLSIGGWIKNTKQGTIVGRLQGLKNSLQQMLEWMVTEGSPGSRVEKLDLSKWEFTAMQDFKNFSIRF</sequence>
<dbReference type="SUPFAM" id="SSF54975">
    <property type="entry name" value="Acylphosphatase/BLUF domain-like"/>
    <property type="match status" value="1"/>
</dbReference>
<keyword evidence="3" id="KW-0378">Hydrolase</keyword>
<dbReference type="EMBL" id="LNIX01000002">
    <property type="protein sequence ID" value="OXA59220.1"/>
    <property type="molecule type" value="Genomic_DNA"/>
</dbReference>
<evidence type="ECO:0000256" key="4">
    <source>
        <dbReference type="ARBA" id="ARBA00047645"/>
    </source>
</evidence>
<evidence type="ECO:0000259" key="7">
    <source>
        <dbReference type="PROSITE" id="PS51160"/>
    </source>
</evidence>
<evidence type="ECO:0000256" key="6">
    <source>
        <dbReference type="RuleBase" id="RU004168"/>
    </source>
</evidence>
<evidence type="ECO:0000256" key="5">
    <source>
        <dbReference type="PROSITE-ProRule" id="PRU00520"/>
    </source>
</evidence>
<dbReference type="AlphaFoldDB" id="A0A226EPK2"/>
<evidence type="ECO:0000313" key="9">
    <source>
        <dbReference type="Proteomes" id="UP000198287"/>
    </source>
</evidence>
<dbReference type="InterPro" id="IPR020456">
    <property type="entry name" value="Acylphosphatase"/>
</dbReference>
<reference evidence="8 9" key="1">
    <citation type="submission" date="2015-12" db="EMBL/GenBank/DDBJ databases">
        <title>The genome of Folsomia candida.</title>
        <authorList>
            <person name="Faddeeva A."/>
            <person name="Derks M.F."/>
            <person name="Anvar Y."/>
            <person name="Smit S."/>
            <person name="Van Straalen N."/>
            <person name="Roelofs D."/>
        </authorList>
    </citation>
    <scope>NUCLEOTIDE SEQUENCE [LARGE SCALE GENOMIC DNA]</scope>
    <source>
        <strain evidence="8 9">VU population</strain>
        <tissue evidence="8">Whole body</tissue>
    </source>
</reference>
<dbReference type="PANTHER" id="PTHR10029:SF10">
    <property type="entry name" value="GEO08407P1"/>
    <property type="match status" value="1"/>
</dbReference>
<dbReference type="GO" id="GO:0003998">
    <property type="term" value="F:acylphosphatase activity"/>
    <property type="evidence" value="ECO:0007669"/>
    <property type="project" value="UniProtKB-EC"/>
</dbReference>
<comment type="catalytic activity">
    <reaction evidence="4">
        <text>an acyl phosphate + H2O = a carboxylate + phosphate + H(+)</text>
        <dbReference type="Rhea" id="RHEA:14965"/>
        <dbReference type="ChEBI" id="CHEBI:15377"/>
        <dbReference type="ChEBI" id="CHEBI:15378"/>
        <dbReference type="ChEBI" id="CHEBI:29067"/>
        <dbReference type="ChEBI" id="CHEBI:43474"/>
        <dbReference type="ChEBI" id="CHEBI:59918"/>
        <dbReference type="EC" id="3.6.1.7"/>
    </reaction>
</comment>
<dbReference type="OrthoDB" id="7961613at2759"/>